<dbReference type="InterPro" id="IPR000531">
    <property type="entry name" value="Beta-barrel_TonB"/>
</dbReference>
<dbReference type="InterPro" id="IPR036942">
    <property type="entry name" value="Beta-barrel_TonB_sf"/>
</dbReference>
<keyword evidence="7 9" id="KW-0472">Membrane</keyword>
<dbReference type="PANTHER" id="PTHR30069">
    <property type="entry name" value="TONB-DEPENDENT OUTER MEMBRANE RECEPTOR"/>
    <property type="match status" value="1"/>
</dbReference>
<name>A0ABQ6JBB1_9GAMM</name>
<protein>
    <recommendedName>
        <fullName evidence="10">TonB-dependent receptor-like beta-barrel domain-containing protein</fullName>
    </recommendedName>
</protein>
<proteinExistence type="inferred from homology"/>
<comment type="caution">
    <text evidence="11">The sequence shown here is derived from an EMBL/GenBank/DDBJ whole genome shotgun (WGS) entry which is preliminary data.</text>
</comment>
<keyword evidence="6" id="KW-0798">TonB box</keyword>
<accession>A0ABQ6JBB1</accession>
<evidence type="ECO:0000313" key="11">
    <source>
        <dbReference type="EMBL" id="GMA84729.1"/>
    </source>
</evidence>
<dbReference type="SUPFAM" id="SSF56935">
    <property type="entry name" value="Porins"/>
    <property type="match status" value="1"/>
</dbReference>
<dbReference type="InterPro" id="IPR039426">
    <property type="entry name" value="TonB-dep_rcpt-like"/>
</dbReference>
<comment type="similarity">
    <text evidence="2 9">Belongs to the TonB-dependent receptor family.</text>
</comment>
<evidence type="ECO:0000259" key="10">
    <source>
        <dbReference type="Pfam" id="PF00593"/>
    </source>
</evidence>
<dbReference type="RefSeq" id="WP_284308016.1">
    <property type="nucleotide sequence ID" value="NZ_BSUY01000006.1"/>
</dbReference>
<sequence length="238" mass="27167">MLYGVDGYQDKLDASRSGPSRPIVPEATTDVWGAFTEVQIPFADILRLELGARYDYFATEADNLNNDRSDNAFSPSAAISWLPNEDLQVTLRYDEAFRAPSAEELYTTGTHYSYGPAGANTFINNPNLKPEESQNIEFLVDYQMQNAFNEKDTVNIHASVFHNEVNNFIEQIATNYQQIMLIYGPQFDDYYPVNTEYRNVDKAQLVGFELAMDYQWQNWNAMVSYGQTRAKNKNTAKP</sequence>
<evidence type="ECO:0000256" key="5">
    <source>
        <dbReference type="ARBA" id="ARBA00022692"/>
    </source>
</evidence>
<evidence type="ECO:0000256" key="9">
    <source>
        <dbReference type="PROSITE-ProRule" id="PRU01360"/>
    </source>
</evidence>
<evidence type="ECO:0000256" key="4">
    <source>
        <dbReference type="ARBA" id="ARBA00022452"/>
    </source>
</evidence>
<dbReference type="Gene3D" id="2.40.170.20">
    <property type="entry name" value="TonB-dependent receptor, beta-barrel domain"/>
    <property type="match status" value="1"/>
</dbReference>
<evidence type="ECO:0000256" key="7">
    <source>
        <dbReference type="ARBA" id="ARBA00023136"/>
    </source>
</evidence>
<dbReference type="PROSITE" id="PS52016">
    <property type="entry name" value="TONB_DEPENDENT_REC_3"/>
    <property type="match status" value="1"/>
</dbReference>
<dbReference type="Pfam" id="PF00593">
    <property type="entry name" value="TonB_dep_Rec_b-barrel"/>
    <property type="match status" value="1"/>
</dbReference>
<keyword evidence="4 9" id="KW-1134">Transmembrane beta strand</keyword>
<gene>
    <name evidence="11" type="ORF">GCM10025855_42640</name>
</gene>
<evidence type="ECO:0000256" key="1">
    <source>
        <dbReference type="ARBA" id="ARBA00004571"/>
    </source>
</evidence>
<organism evidence="11 12">
    <name type="scientific">Shewanella glacialipiscicola</name>
    <dbReference type="NCBI Taxonomy" id="614069"/>
    <lineage>
        <taxon>Bacteria</taxon>
        <taxon>Pseudomonadati</taxon>
        <taxon>Pseudomonadota</taxon>
        <taxon>Gammaproteobacteria</taxon>
        <taxon>Alteromonadales</taxon>
        <taxon>Shewanellaceae</taxon>
        <taxon>Shewanella</taxon>
    </lineage>
</organism>
<evidence type="ECO:0000256" key="3">
    <source>
        <dbReference type="ARBA" id="ARBA00022448"/>
    </source>
</evidence>
<dbReference type="Proteomes" id="UP001157046">
    <property type="component" value="Unassembled WGS sequence"/>
</dbReference>
<keyword evidence="5 9" id="KW-0812">Transmembrane</keyword>
<keyword evidence="12" id="KW-1185">Reference proteome</keyword>
<evidence type="ECO:0000313" key="12">
    <source>
        <dbReference type="Proteomes" id="UP001157046"/>
    </source>
</evidence>
<feature type="domain" description="TonB-dependent receptor-like beta-barrel" evidence="10">
    <location>
        <begin position="15"/>
        <end position="233"/>
    </location>
</feature>
<reference evidence="12" key="1">
    <citation type="journal article" date="2019" name="Int. J. Syst. Evol. Microbiol.">
        <title>The Global Catalogue of Microorganisms (GCM) 10K type strain sequencing project: providing services to taxonomists for standard genome sequencing and annotation.</title>
        <authorList>
            <consortium name="The Broad Institute Genomics Platform"/>
            <consortium name="The Broad Institute Genome Sequencing Center for Infectious Disease"/>
            <person name="Wu L."/>
            <person name="Ma J."/>
        </authorList>
    </citation>
    <scope>NUCLEOTIDE SEQUENCE [LARGE SCALE GENOMIC DNA]</scope>
    <source>
        <strain evidence="12">NBRC 102030</strain>
    </source>
</reference>
<evidence type="ECO:0000256" key="8">
    <source>
        <dbReference type="ARBA" id="ARBA00023237"/>
    </source>
</evidence>
<comment type="subcellular location">
    <subcellularLocation>
        <location evidence="1 9">Cell outer membrane</location>
        <topology evidence="1 9">Multi-pass membrane protein</topology>
    </subcellularLocation>
</comment>
<dbReference type="EMBL" id="BSUY01000006">
    <property type="protein sequence ID" value="GMA84729.1"/>
    <property type="molecule type" value="Genomic_DNA"/>
</dbReference>
<evidence type="ECO:0000256" key="6">
    <source>
        <dbReference type="ARBA" id="ARBA00023077"/>
    </source>
</evidence>
<evidence type="ECO:0000256" key="2">
    <source>
        <dbReference type="ARBA" id="ARBA00009810"/>
    </source>
</evidence>
<keyword evidence="3 9" id="KW-0813">Transport</keyword>
<dbReference type="PANTHER" id="PTHR30069:SF41">
    <property type="entry name" value="HEME_HEMOPEXIN UTILIZATION PROTEIN C"/>
    <property type="match status" value="1"/>
</dbReference>
<keyword evidence="8 9" id="KW-0998">Cell outer membrane</keyword>